<dbReference type="EMBL" id="BOPG01000142">
    <property type="protein sequence ID" value="GIJ64954.1"/>
    <property type="molecule type" value="Genomic_DNA"/>
</dbReference>
<evidence type="ECO:0000313" key="1">
    <source>
        <dbReference type="EMBL" id="GIJ64954.1"/>
    </source>
</evidence>
<dbReference type="Proteomes" id="UP000612585">
    <property type="component" value="Unassembled WGS sequence"/>
</dbReference>
<proteinExistence type="predicted"/>
<name>A0A8J3ZIN4_9ACTN</name>
<keyword evidence="2" id="KW-1185">Reference proteome</keyword>
<organism evidence="1 2">
    <name type="scientific">Virgisporangium aurantiacum</name>
    <dbReference type="NCBI Taxonomy" id="175570"/>
    <lineage>
        <taxon>Bacteria</taxon>
        <taxon>Bacillati</taxon>
        <taxon>Actinomycetota</taxon>
        <taxon>Actinomycetes</taxon>
        <taxon>Micromonosporales</taxon>
        <taxon>Micromonosporaceae</taxon>
        <taxon>Virgisporangium</taxon>
    </lineage>
</organism>
<sequence length="66" mass="7077">MLEPSVHPFEQGKRTVPLTTVDGAVSFVRTMCAPADLEAGDQRNPPSIDMAFDLRVRSFGGPDTGS</sequence>
<protein>
    <submittedName>
        <fullName evidence="1">Uncharacterized protein</fullName>
    </submittedName>
</protein>
<reference evidence="1" key="1">
    <citation type="submission" date="2021-01" db="EMBL/GenBank/DDBJ databases">
        <title>Whole genome shotgun sequence of Virgisporangium aurantiacum NBRC 16421.</title>
        <authorList>
            <person name="Komaki H."/>
            <person name="Tamura T."/>
        </authorList>
    </citation>
    <scope>NUCLEOTIDE SEQUENCE</scope>
    <source>
        <strain evidence="1">NBRC 16421</strain>
    </source>
</reference>
<accession>A0A8J3ZIN4</accession>
<comment type="caution">
    <text evidence="1">The sequence shown here is derived from an EMBL/GenBank/DDBJ whole genome shotgun (WGS) entry which is preliminary data.</text>
</comment>
<evidence type="ECO:0000313" key="2">
    <source>
        <dbReference type="Proteomes" id="UP000612585"/>
    </source>
</evidence>
<gene>
    <name evidence="1" type="ORF">Vau01_124700</name>
</gene>
<dbReference type="AlphaFoldDB" id="A0A8J3ZIN4"/>